<evidence type="ECO:0000256" key="9">
    <source>
        <dbReference type="ARBA" id="ARBA00022960"/>
    </source>
</evidence>
<dbReference type="UniPathway" id="UPA00219"/>
<evidence type="ECO:0000256" key="14">
    <source>
        <dbReference type="PIRSR" id="PIRSR618044-2"/>
    </source>
</evidence>
<dbReference type="PANTHER" id="PTHR21581:SF33">
    <property type="entry name" value="D-ALANYL-D-ALANINE CARBOXYPEPTIDASE DACB"/>
    <property type="match status" value="1"/>
</dbReference>
<sequence length="417" mass="46418">MKKFLVMYILGMIICMSLPFARVAAQDLDISAPSAVLIDFNTGQFLYEKNADQKMYPASITKILTAIIALENSNLNEQVTAGEDVLNVDGNKIYISPGETLSMKDLIYSLLIASANDSAIVIADHVGGSVKGFANMMNEKAKELGAKNTHFTNPNGLHDDNHYTSARDMALIARYAMQNETFRKIVTTMKYSIQPTNKFDKVRELYNENRLLKNTKYKYEGADGIKTGYTIKADQTLVASATRDGHRLIAVIMGAKGTKVWEDAICLLNYGFNNYKLVSLNNKDDVITTMNFDNQKITLKSNNSLAAAVPVDAQDITKKISIVENISFPLDAGTVLGKLEYYIGDKMIGSVDLVTDKSYQKGLFGKIHVVGEDNGIKSKIIYTLFFIVISGTALLSFLFLKRAKQDKKFMFKRSDEW</sequence>
<dbReference type="InterPro" id="IPR015956">
    <property type="entry name" value="Peniciliin-bd_prot_C_sf"/>
</dbReference>
<feature type="active site" description="Acyl-ester intermediate" evidence="13">
    <location>
        <position position="59"/>
    </location>
</feature>
<dbReference type="InterPro" id="IPR012338">
    <property type="entry name" value="Beta-lactam/transpept-like"/>
</dbReference>
<feature type="active site" description="Proton acceptor" evidence="13">
    <location>
        <position position="62"/>
    </location>
</feature>
<dbReference type="GO" id="GO:0008360">
    <property type="term" value="P:regulation of cell shape"/>
    <property type="evidence" value="ECO:0007669"/>
    <property type="project" value="UniProtKB-KW"/>
</dbReference>
<evidence type="ECO:0000313" key="19">
    <source>
        <dbReference type="EMBL" id="TZE82226.1"/>
    </source>
</evidence>
<feature type="chain" id="PRO_5039193564" description="serine-type D-Ala-D-Ala carboxypeptidase" evidence="17">
    <location>
        <begin position="25"/>
        <end position="417"/>
    </location>
</feature>
<evidence type="ECO:0000256" key="17">
    <source>
        <dbReference type="SAM" id="SignalP"/>
    </source>
</evidence>
<evidence type="ECO:0000313" key="20">
    <source>
        <dbReference type="Proteomes" id="UP000322976"/>
    </source>
</evidence>
<keyword evidence="16" id="KW-0812">Transmembrane</keyword>
<protein>
    <recommendedName>
        <fullName evidence="4">serine-type D-Ala-D-Ala carboxypeptidase</fullName>
        <ecNumber evidence="4">3.4.16.4</ecNumber>
    </recommendedName>
</protein>
<dbReference type="SMART" id="SM00936">
    <property type="entry name" value="PBP5_C"/>
    <property type="match status" value="1"/>
</dbReference>
<comment type="similarity">
    <text evidence="3 15">Belongs to the peptidase S11 family.</text>
</comment>
<evidence type="ECO:0000256" key="4">
    <source>
        <dbReference type="ARBA" id="ARBA00012448"/>
    </source>
</evidence>
<keyword evidence="5 19" id="KW-0121">Carboxypeptidase</keyword>
<dbReference type="EMBL" id="VTPS01000007">
    <property type="protein sequence ID" value="TZE82226.1"/>
    <property type="molecule type" value="Genomic_DNA"/>
</dbReference>
<comment type="function">
    <text evidence="1">Removes C-terminal D-alanyl residues from sugar-peptide cell wall precursors.</text>
</comment>
<dbReference type="InterPro" id="IPR001967">
    <property type="entry name" value="Peptidase_S11_N"/>
</dbReference>
<keyword evidence="10" id="KW-0573">Peptidoglycan synthesis</keyword>
<dbReference type="SUPFAM" id="SSF69189">
    <property type="entry name" value="Penicillin-binding protein associated domain"/>
    <property type="match status" value="1"/>
</dbReference>
<reference evidence="19 20" key="1">
    <citation type="submission" date="2019-08" db="EMBL/GenBank/DDBJ databases">
        <title>Calorimonas adulescens gen. nov., sp. nov., an anaerobic thermophilic bacterium from Sakhalin hot spring.</title>
        <authorList>
            <person name="Khomyakova M.A."/>
            <person name="Merkel A.Y."/>
            <person name="Novikov A."/>
            <person name="Bonch-Osmolovskaya E.A."/>
            <person name="Slobodkin A.I."/>
        </authorList>
    </citation>
    <scope>NUCLEOTIDE SEQUENCE [LARGE SCALE GENOMIC DNA]</scope>
    <source>
        <strain evidence="19 20">A05MB</strain>
    </source>
</reference>
<feature type="signal peptide" evidence="17">
    <location>
        <begin position="1"/>
        <end position="24"/>
    </location>
</feature>
<comment type="caution">
    <text evidence="19">The sequence shown here is derived from an EMBL/GenBank/DDBJ whole genome shotgun (WGS) entry which is preliminary data.</text>
</comment>
<dbReference type="Proteomes" id="UP000322976">
    <property type="component" value="Unassembled WGS sequence"/>
</dbReference>
<dbReference type="SUPFAM" id="SSF56601">
    <property type="entry name" value="beta-lactamase/transpeptidase-like"/>
    <property type="match status" value="1"/>
</dbReference>
<dbReference type="GO" id="GO:0071555">
    <property type="term" value="P:cell wall organization"/>
    <property type="evidence" value="ECO:0007669"/>
    <property type="project" value="UniProtKB-KW"/>
</dbReference>
<dbReference type="AlphaFoldDB" id="A0A5D8QEF3"/>
<dbReference type="Pfam" id="PF07943">
    <property type="entry name" value="PBP5_C"/>
    <property type="match status" value="1"/>
</dbReference>
<dbReference type="InterPro" id="IPR012907">
    <property type="entry name" value="Peptidase_S11_C"/>
</dbReference>
<evidence type="ECO:0000256" key="11">
    <source>
        <dbReference type="ARBA" id="ARBA00023316"/>
    </source>
</evidence>
<evidence type="ECO:0000256" key="16">
    <source>
        <dbReference type="SAM" id="Phobius"/>
    </source>
</evidence>
<feature type="active site" evidence="13">
    <location>
        <position position="114"/>
    </location>
</feature>
<dbReference type="GO" id="GO:0009002">
    <property type="term" value="F:serine-type D-Ala-D-Ala carboxypeptidase activity"/>
    <property type="evidence" value="ECO:0007669"/>
    <property type="project" value="UniProtKB-EC"/>
</dbReference>
<organism evidence="19 20">
    <name type="scientific">Calorimonas adulescens</name>
    <dbReference type="NCBI Taxonomy" id="2606906"/>
    <lineage>
        <taxon>Bacteria</taxon>
        <taxon>Bacillati</taxon>
        <taxon>Bacillota</taxon>
        <taxon>Clostridia</taxon>
        <taxon>Thermoanaerobacterales</taxon>
        <taxon>Thermoanaerobacteraceae</taxon>
        <taxon>Calorimonas</taxon>
    </lineage>
</organism>
<gene>
    <name evidence="19" type="ORF">FWJ32_05550</name>
</gene>
<dbReference type="Pfam" id="PF00768">
    <property type="entry name" value="Peptidase_S11"/>
    <property type="match status" value="1"/>
</dbReference>
<evidence type="ECO:0000256" key="12">
    <source>
        <dbReference type="ARBA" id="ARBA00034000"/>
    </source>
</evidence>
<keyword evidence="20" id="KW-1185">Reference proteome</keyword>
<dbReference type="EC" id="3.4.16.4" evidence="4"/>
<evidence type="ECO:0000256" key="7">
    <source>
        <dbReference type="ARBA" id="ARBA00022729"/>
    </source>
</evidence>
<dbReference type="PRINTS" id="PR00725">
    <property type="entry name" value="DADACBPTASE1"/>
</dbReference>
<dbReference type="InterPro" id="IPR037167">
    <property type="entry name" value="Peptidase_S11_C_sf"/>
</dbReference>
<evidence type="ECO:0000256" key="5">
    <source>
        <dbReference type="ARBA" id="ARBA00022645"/>
    </source>
</evidence>
<dbReference type="RefSeq" id="WP_149544985.1">
    <property type="nucleotide sequence ID" value="NZ_VTPS01000007.1"/>
</dbReference>
<evidence type="ECO:0000256" key="1">
    <source>
        <dbReference type="ARBA" id="ARBA00003217"/>
    </source>
</evidence>
<keyword evidence="16" id="KW-0472">Membrane</keyword>
<dbReference type="GO" id="GO:0006508">
    <property type="term" value="P:proteolysis"/>
    <property type="evidence" value="ECO:0007669"/>
    <property type="project" value="UniProtKB-KW"/>
</dbReference>
<dbReference type="Gene3D" id="2.60.410.10">
    <property type="entry name" value="D-Ala-D-Ala carboxypeptidase, C-terminal domain"/>
    <property type="match status" value="1"/>
</dbReference>
<evidence type="ECO:0000256" key="6">
    <source>
        <dbReference type="ARBA" id="ARBA00022670"/>
    </source>
</evidence>
<dbReference type="Gene3D" id="3.40.710.10">
    <property type="entry name" value="DD-peptidase/beta-lactamase superfamily"/>
    <property type="match status" value="1"/>
</dbReference>
<evidence type="ECO:0000256" key="3">
    <source>
        <dbReference type="ARBA" id="ARBA00007164"/>
    </source>
</evidence>
<evidence type="ECO:0000256" key="2">
    <source>
        <dbReference type="ARBA" id="ARBA00004752"/>
    </source>
</evidence>
<keyword evidence="16" id="KW-1133">Transmembrane helix</keyword>
<keyword evidence="7 17" id="KW-0732">Signal</keyword>
<keyword evidence="11" id="KW-0961">Cell wall biogenesis/degradation</keyword>
<feature type="binding site" evidence="14">
    <location>
        <position position="226"/>
    </location>
    <ligand>
        <name>substrate</name>
    </ligand>
</feature>
<feature type="transmembrane region" description="Helical" evidence="16">
    <location>
        <begin position="380"/>
        <end position="400"/>
    </location>
</feature>
<accession>A0A5D8QEF3</accession>
<dbReference type="InterPro" id="IPR018044">
    <property type="entry name" value="Peptidase_S11"/>
</dbReference>
<evidence type="ECO:0000256" key="15">
    <source>
        <dbReference type="RuleBase" id="RU004016"/>
    </source>
</evidence>
<evidence type="ECO:0000259" key="18">
    <source>
        <dbReference type="SMART" id="SM00936"/>
    </source>
</evidence>
<evidence type="ECO:0000256" key="13">
    <source>
        <dbReference type="PIRSR" id="PIRSR618044-1"/>
    </source>
</evidence>
<name>A0A5D8QEF3_9THEO</name>
<comment type="catalytic activity">
    <reaction evidence="12">
        <text>Preferential cleavage: (Ac)2-L-Lys-D-Ala-|-D-Ala. Also transpeptidation of peptidyl-alanyl moieties that are N-acyl substituents of D-alanine.</text>
        <dbReference type="EC" id="3.4.16.4"/>
    </reaction>
</comment>
<keyword evidence="9" id="KW-0133">Cell shape</keyword>
<evidence type="ECO:0000256" key="8">
    <source>
        <dbReference type="ARBA" id="ARBA00022801"/>
    </source>
</evidence>
<keyword evidence="8" id="KW-0378">Hydrolase</keyword>
<dbReference type="GO" id="GO:0009252">
    <property type="term" value="P:peptidoglycan biosynthetic process"/>
    <property type="evidence" value="ECO:0007669"/>
    <property type="project" value="UniProtKB-UniPathway"/>
</dbReference>
<dbReference type="PANTHER" id="PTHR21581">
    <property type="entry name" value="D-ALANYL-D-ALANINE CARBOXYPEPTIDASE"/>
    <property type="match status" value="1"/>
</dbReference>
<keyword evidence="6" id="KW-0645">Protease</keyword>
<evidence type="ECO:0000256" key="10">
    <source>
        <dbReference type="ARBA" id="ARBA00022984"/>
    </source>
</evidence>
<feature type="domain" description="Peptidase S11 D-Ala-D-Ala carboxypeptidase A C-terminal" evidence="18">
    <location>
        <begin position="275"/>
        <end position="361"/>
    </location>
</feature>
<proteinExistence type="inferred from homology"/>
<comment type="pathway">
    <text evidence="2">Cell wall biogenesis; peptidoglycan biosynthesis.</text>
</comment>